<feature type="binding site" evidence="9">
    <location>
        <position position="233"/>
    </location>
    <ligand>
        <name>NADP(+)</name>
        <dbReference type="ChEBI" id="CHEBI:58349"/>
    </ligand>
</feature>
<dbReference type="GO" id="GO:0030266">
    <property type="term" value="F:quinate 3-dehydrogenase (NAD+) activity"/>
    <property type="evidence" value="ECO:0007669"/>
    <property type="project" value="UniProtKB-EC"/>
</dbReference>
<feature type="binding site" evidence="9">
    <location>
        <position position="107"/>
    </location>
    <ligand>
        <name>shikimate</name>
        <dbReference type="ChEBI" id="CHEBI:36208"/>
    </ligand>
</feature>
<feature type="binding site" evidence="9">
    <location>
        <position position="256"/>
    </location>
    <ligand>
        <name>NADP(+)</name>
        <dbReference type="ChEBI" id="CHEBI:58349"/>
    </ligand>
</feature>
<dbReference type="GO" id="GO:0050661">
    <property type="term" value="F:NADP binding"/>
    <property type="evidence" value="ECO:0007669"/>
    <property type="project" value="InterPro"/>
</dbReference>
<keyword evidence="3 9" id="KW-0521">NADP</keyword>
<dbReference type="InterPro" id="IPR036291">
    <property type="entry name" value="NAD(P)-bd_dom_sf"/>
</dbReference>
<organism evidence="12 13">
    <name type="scientific">Anaerotignum faecicola</name>
    <dbReference type="NCBI Taxonomy" id="2358141"/>
    <lineage>
        <taxon>Bacteria</taxon>
        <taxon>Bacillati</taxon>
        <taxon>Bacillota</taxon>
        <taxon>Clostridia</taxon>
        <taxon>Lachnospirales</taxon>
        <taxon>Anaerotignaceae</taxon>
        <taxon>Anaerotignum</taxon>
    </lineage>
</organism>
<protein>
    <recommendedName>
        <fullName evidence="9">Shikimate dehydrogenase (NADP(+))</fullName>
        <shortName evidence="9">SDH</shortName>
        <ecNumber evidence="9">1.1.1.25</ecNumber>
    </recommendedName>
</protein>
<feature type="domain" description="Shikimate dehydrogenase substrate binding N-terminal" evidence="10">
    <location>
        <begin position="12"/>
        <end position="94"/>
    </location>
</feature>
<dbReference type="InterPro" id="IPR022893">
    <property type="entry name" value="Shikimate_DH_fam"/>
</dbReference>
<evidence type="ECO:0000313" key="12">
    <source>
        <dbReference type="EMBL" id="GCB29344.1"/>
    </source>
</evidence>
<evidence type="ECO:0000313" key="13">
    <source>
        <dbReference type="Proteomes" id="UP000287361"/>
    </source>
</evidence>
<dbReference type="Pfam" id="PF08501">
    <property type="entry name" value="Shikimate_dh_N"/>
    <property type="match status" value="1"/>
</dbReference>
<comment type="caution">
    <text evidence="12">The sequence shown here is derived from an EMBL/GenBank/DDBJ whole genome shotgun (WGS) entry which is preliminary data.</text>
</comment>
<evidence type="ECO:0000259" key="11">
    <source>
        <dbReference type="Pfam" id="PF18317"/>
    </source>
</evidence>
<dbReference type="NCBIfam" id="NF009200">
    <property type="entry name" value="PRK12548.1"/>
    <property type="match status" value="1"/>
</dbReference>
<comment type="pathway">
    <text evidence="8">Aromatic compound metabolism; 3,4-dihydroxybenzoate biosynthesis; 3-dehydroquinate from D-quinate (NAD(+) route).</text>
</comment>
<dbReference type="InterPro" id="IPR011342">
    <property type="entry name" value="Shikimate_DH"/>
</dbReference>
<comment type="catalytic activity">
    <reaction evidence="6">
        <text>L-quinate + NAD(+) = 3-dehydroquinate + NADH + H(+)</text>
        <dbReference type="Rhea" id="RHEA:22364"/>
        <dbReference type="ChEBI" id="CHEBI:15378"/>
        <dbReference type="ChEBI" id="CHEBI:29751"/>
        <dbReference type="ChEBI" id="CHEBI:32364"/>
        <dbReference type="ChEBI" id="CHEBI:57540"/>
        <dbReference type="ChEBI" id="CHEBI:57945"/>
        <dbReference type="EC" id="1.1.1.24"/>
    </reaction>
</comment>
<dbReference type="GO" id="GO:0004764">
    <property type="term" value="F:shikimate 3-dehydrogenase (NADP+) activity"/>
    <property type="evidence" value="ECO:0007669"/>
    <property type="project" value="UniProtKB-UniRule"/>
</dbReference>
<dbReference type="PANTHER" id="PTHR21089">
    <property type="entry name" value="SHIKIMATE DEHYDROGENASE"/>
    <property type="match status" value="1"/>
</dbReference>
<dbReference type="InterPro" id="IPR046346">
    <property type="entry name" value="Aminoacid_DH-like_N_sf"/>
</dbReference>
<dbReference type="Gene3D" id="3.40.50.10860">
    <property type="entry name" value="Leucine Dehydrogenase, chain A, domain 1"/>
    <property type="match status" value="1"/>
</dbReference>
<keyword evidence="5 9" id="KW-0057">Aromatic amino acid biosynthesis</keyword>
<dbReference type="CDD" id="cd01065">
    <property type="entry name" value="NAD_bind_Shikimate_DH"/>
    <property type="match status" value="1"/>
</dbReference>
<feature type="binding site" evidence="9">
    <location>
        <position position="235"/>
    </location>
    <ligand>
        <name>shikimate</name>
        <dbReference type="ChEBI" id="CHEBI:36208"/>
    </ligand>
</feature>
<feature type="binding site" evidence="9">
    <location>
        <begin position="20"/>
        <end position="22"/>
    </location>
    <ligand>
        <name>shikimate</name>
        <dbReference type="ChEBI" id="CHEBI:36208"/>
    </ligand>
</feature>
<dbReference type="NCBIfam" id="TIGR00507">
    <property type="entry name" value="aroE"/>
    <property type="match status" value="1"/>
</dbReference>
<dbReference type="UniPathway" id="UPA00053">
    <property type="reaction ID" value="UER00087"/>
</dbReference>
<evidence type="ECO:0000256" key="9">
    <source>
        <dbReference type="HAMAP-Rule" id="MF_00222"/>
    </source>
</evidence>
<comment type="similarity">
    <text evidence="9">Belongs to the shikimate dehydrogenase family.</text>
</comment>
<keyword evidence="13" id="KW-1185">Reference proteome</keyword>
<comment type="subunit">
    <text evidence="9">Homodimer.</text>
</comment>
<feature type="binding site" evidence="9">
    <location>
        <position position="263"/>
    </location>
    <ligand>
        <name>shikimate</name>
        <dbReference type="ChEBI" id="CHEBI:36208"/>
    </ligand>
</feature>
<evidence type="ECO:0000256" key="8">
    <source>
        <dbReference type="ARBA" id="ARBA00060613"/>
    </source>
</evidence>
<feature type="binding site" evidence="9">
    <location>
        <position position="92"/>
    </location>
    <ligand>
        <name>shikimate</name>
        <dbReference type="ChEBI" id="CHEBI:36208"/>
    </ligand>
</feature>
<name>A0A401LD31_9FIRM</name>
<feature type="binding site" evidence="9">
    <location>
        <position position="67"/>
    </location>
    <ligand>
        <name>shikimate</name>
        <dbReference type="ChEBI" id="CHEBI:36208"/>
    </ligand>
</feature>
<proteinExistence type="inferred from homology"/>
<dbReference type="SUPFAM" id="SSF53223">
    <property type="entry name" value="Aminoacid dehydrogenase-like, N-terminal domain"/>
    <property type="match status" value="1"/>
</dbReference>
<dbReference type="Proteomes" id="UP000287361">
    <property type="component" value="Unassembled WGS sequence"/>
</dbReference>
<reference evidence="12 13" key="1">
    <citation type="submission" date="2018-10" db="EMBL/GenBank/DDBJ databases">
        <title>Draft Genome Sequence of Anaerotignum sp. KCTC 15736.</title>
        <authorList>
            <person name="Choi S.H."/>
            <person name="Kim J.S."/>
            <person name="Kang S.W."/>
            <person name="Lee J.S."/>
            <person name="Park S.H."/>
        </authorList>
    </citation>
    <scope>NUCLEOTIDE SEQUENCE [LARGE SCALE GENOMIC DNA]</scope>
    <source>
        <strain evidence="12 13">KCTC 15736</strain>
    </source>
</reference>
<dbReference type="EC" id="1.1.1.25" evidence="9"/>
<dbReference type="OrthoDB" id="9792692at2"/>
<dbReference type="Pfam" id="PF18317">
    <property type="entry name" value="SDH_C"/>
    <property type="match status" value="1"/>
</dbReference>
<sequence>MDISGKTRLFGLIGSPVEHSKSPAMYNYCFDKWKLDYKYLAFDVDKNQTSDAIQAFRTFQMKGANITMPCKQEVLKYLDEISPAARLVGACNTIVNHDGVLTGYITDGEGYIENLRHEGVEVKGKKITLLGAGGVSSAIQAQALLDGAREIAVFNKKDAFWEKAVAKAAEYQKAFPSQKITVYDMDDAERLAAEIRTSDILSNATRVGMHPLENISIITDHSLFRKELVVTDVVYEPEKTKLLQDAEAAGCKTVGGLGMLIYQGAAAAKLYTGLDMPVEEVKEKFFKK</sequence>
<evidence type="ECO:0000256" key="3">
    <source>
        <dbReference type="ARBA" id="ARBA00022857"/>
    </source>
</evidence>
<dbReference type="PANTHER" id="PTHR21089:SF1">
    <property type="entry name" value="BIFUNCTIONAL 3-DEHYDROQUINATE DEHYDRATASE_SHIKIMATE DEHYDROGENASE, CHLOROPLASTIC"/>
    <property type="match status" value="1"/>
</dbReference>
<dbReference type="GO" id="GO:0009073">
    <property type="term" value="P:aromatic amino acid family biosynthetic process"/>
    <property type="evidence" value="ECO:0007669"/>
    <property type="project" value="UniProtKB-KW"/>
</dbReference>
<dbReference type="GO" id="GO:0052734">
    <property type="term" value="F:shikimate 3-dehydrogenase (NAD+) activity"/>
    <property type="evidence" value="ECO:0007669"/>
    <property type="project" value="RHEA"/>
</dbReference>
<evidence type="ECO:0000256" key="7">
    <source>
        <dbReference type="ARBA" id="ARBA00052329"/>
    </source>
</evidence>
<dbReference type="AlphaFoldDB" id="A0A401LD31"/>
<comment type="catalytic activity">
    <reaction evidence="7">
        <text>shikimate + NAD(+) = 3-dehydroshikimate + NADH + H(+)</text>
        <dbReference type="Rhea" id="RHEA:17741"/>
        <dbReference type="ChEBI" id="CHEBI:15378"/>
        <dbReference type="ChEBI" id="CHEBI:16630"/>
        <dbReference type="ChEBI" id="CHEBI:36208"/>
        <dbReference type="ChEBI" id="CHEBI:57540"/>
        <dbReference type="ChEBI" id="CHEBI:57945"/>
    </reaction>
</comment>
<dbReference type="SUPFAM" id="SSF51735">
    <property type="entry name" value="NAD(P)-binding Rossmann-fold domains"/>
    <property type="match status" value="1"/>
</dbReference>
<dbReference type="HAMAP" id="MF_00222">
    <property type="entry name" value="Shikimate_DH_AroE"/>
    <property type="match status" value="1"/>
</dbReference>
<evidence type="ECO:0000259" key="10">
    <source>
        <dbReference type="Pfam" id="PF08501"/>
    </source>
</evidence>
<comment type="pathway">
    <text evidence="1 9">Metabolic intermediate biosynthesis; chorismate biosynthesis; chorismate from D-erythrose 4-phosphate and phosphoenolpyruvate: step 4/7.</text>
</comment>
<dbReference type="FunFam" id="3.40.50.720:FF:000086">
    <property type="entry name" value="Quinate/shikimate dehydrogenase"/>
    <property type="match status" value="1"/>
</dbReference>
<keyword evidence="2 9" id="KW-0028">Amino-acid biosynthesis</keyword>
<accession>A0A401LD31</accession>
<dbReference type="InterPro" id="IPR041121">
    <property type="entry name" value="SDH_C"/>
</dbReference>
<dbReference type="GO" id="GO:0019632">
    <property type="term" value="P:shikimate metabolic process"/>
    <property type="evidence" value="ECO:0007669"/>
    <property type="project" value="InterPro"/>
</dbReference>
<feature type="binding site" evidence="9">
    <location>
        <begin position="131"/>
        <end position="135"/>
    </location>
    <ligand>
        <name>NADP(+)</name>
        <dbReference type="ChEBI" id="CHEBI:58349"/>
    </ligand>
</feature>
<gene>
    <name evidence="9 12" type="primary">aroE</name>
    <name evidence="12" type="ORF">KGMB03357_10050</name>
</gene>
<evidence type="ECO:0000256" key="1">
    <source>
        <dbReference type="ARBA" id="ARBA00004871"/>
    </source>
</evidence>
<feature type="domain" description="SDH C-terminal" evidence="11">
    <location>
        <begin position="256"/>
        <end position="283"/>
    </location>
</feature>
<evidence type="ECO:0000256" key="2">
    <source>
        <dbReference type="ARBA" id="ARBA00022605"/>
    </source>
</evidence>
<comment type="catalytic activity">
    <reaction evidence="9">
        <text>shikimate + NADP(+) = 3-dehydroshikimate + NADPH + H(+)</text>
        <dbReference type="Rhea" id="RHEA:17737"/>
        <dbReference type="ChEBI" id="CHEBI:15378"/>
        <dbReference type="ChEBI" id="CHEBI:16630"/>
        <dbReference type="ChEBI" id="CHEBI:36208"/>
        <dbReference type="ChEBI" id="CHEBI:57783"/>
        <dbReference type="ChEBI" id="CHEBI:58349"/>
        <dbReference type="EC" id="1.1.1.25"/>
    </reaction>
</comment>
<feature type="active site" description="Proton acceptor" evidence="9">
    <location>
        <position position="71"/>
    </location>
</feature>
<keyword evidence="4 9" id="KW-0560">Oxidoreductase</keyword>
<dbReference type="GO" id="GO:0008652">
    <property type="term" value="P:amino acid biosynthetic process"/>
    <property type="evidence" value="ECO:0007669"/>
    <property type="project" value="UniProtKB-KW"/>
</dbReference>
<dbReference type="GO" id="GO:0009423">
    <property type="term" value="P:chorismate biosynthetic process"/>
    <property type="evidence" value="ECO:0007669"/>
    <property type="project" value="UniProtKB-UniRule"/>
</dbReference>
<dbReference type="Gene3D" id="3.40.50.720">
    <property type="entry name" value="NAD(P)-binding Rossmann-like Domain"/>
    <property type="match status" value="1"/>
</dbReference>
<comment type="function">
    <text evidence="9">Involved in the biosynthesis of the chorismate, which leads to the biosynthesis of aromatic amino acids. Catalyzes the reversible NADPH linked reduction of 3-dehydroshikimate (DHSA) to yield shikimate (SA).</text>
</comment>
<dbReference type="InterPro" id="IPR013708">
    <property type="entry name" value="Shikimate_DH-bd_N"/>
</dbReference>
<evidence type="ECO:0000256" key="6">
    <source>
        <dbReference type="ARBA" id="ARBA00051639"/>
    </source>
</evidence>
<evidence type="ECO:0000256" key="5">
    <source>
        <dbReference type="ARBA" id="ARBA00023141"/>
    </source>
</evidence>
<dbReference type="EMBL" id="BHVZ01000001">
    <property type="protein sequence ID" value="GCB29344.1"/>
    <property type="molecule type" value="Genomic_DNA"/>
</dbReference>
<evidence type="ECO:0000256" key="4">
    <source>
        <dbReference type="ARBA" id="ARBA00023002"/>
    </source>
</evidence>
<comment type="caution">
    <text evidence="9">Lacks conserved residue(s) required for the propagation of feature annotation.</text>
</comment>